<comment type="caution">
    <text evidence="2">The sequence shown here is derived from an EMBL/GenBank/DDBJ whole genome shotgun (WGS) entry which is preliminary data.</text>
</comment>
<evidence type="ECO:0008006" key="4">
    <source>
        <dbReference type="Google" id="ProtNLM"/>
    </source>
</evidence>
<feature type="chain" id="PRO_5045088295" description="Lipoprotein" evidence="1">
    <location>
        <begin position="21"/>
        <end position="139"/>
    </location>
</feature>
<proteinExistence type="predicted"/>
<protein>
    <recommendedName>
        <fullName evidence="4">Lipoprotein</fullName>
    </recommendedName>
</protein>
<sequence>MNTSTTAWFTKMGMAALVLASAGCVAVVPMGNNDKNKTDNGSGASGTQPQATVCNIEGQDKQDLSNGTTKVLITQSCEKTEIYIENQHPEHPKKCQVRIGAQATQLYIQPGESRTLTQQGPVEKAQIYVNCVNDWNRTK</sequence>
<reference evidence="3" key="1">
    <citation type="journal article" date="2019" name="Int. J. Syst. Evol. Microbiol.">
        <title>The Global Catalogue of Microorganisms (GCM) 10K type strain sequencing project: providing services to taxonomists for standard genome sequencing and annotation.</title>
        <authorList>
            <consortium name="The Broad Institute Genomics Platform"/>
            <consortium name="The Broad Institute Genome Sequencing Center for Infectious Disease"/>
            <person name="Wu L."/>
            <person name="Ma J."/>
        </authorList>
    </citation>
    <scope>NUCLEOTIDE SEQUENCE [LARGE SCALE GENOMIC DNA]</scope>
    <source>
        <strain evidence="3">NBRC 105857</strain>
    </source>
</reference>
<evidence type="ECO:0000313" key="3">
    <source>
        <dbReference type="Proteomes" id="UP001156664"/>
    </source>
</evidence>
<organism evidence="2 3">
    <name type="scientific">Limnobacter litoralis</name>
    <dbReference type="NCBI Taxonomy" id="481366"/>
    <lineage>
        <taxon>Bacteria</taxon>
        <taxon>Pseudomonadati</taxon>
        <taxon>Pseudomonadota</taxon>
        <taxon>Betaproteobacteria</taxon>
        <taxon>Burkholderiales</taxon>
        <taxon>Burkholderiaceae</taxon>
        <taxon>Limnobacter</taxon>
    </lineage>
</organism>
<evidence type="ECO:0000313" key="2">
    <source>
        <dbReference type="EMBL" id="GLR27420.1"/>
    </source>
</evidence>
<keyword evidence="3" id="KW-1185">Reference proteome</keyword>
<evidence type="ECO:0000256" key="1">
    <source>
        <dbReference type="SAM" id="SignalP"/>
    </source>
</evidence>
<dbReference type="Proteomes" id="UP001156664">
    <property type="component" value="Unassembled WGS sequence"/>
</dbReference>
<dbReference type="RefSeq" id="WP_284282196.1">
    <property type="nucleotide sequence ID" value="NZ_BSOJ01000030.1"/>
</dbReference>
<feature type="signal peptide" evidence="1">
    <location>
        <begin position="1"/>
        <end position="20"/>
    </location>
</feature>
<accession>A0ABQ5YVK3</accession>
<gene>
    <name evidence="2" type="ORF">GCM10007875_25110</name>
</gene>
<dbReference type="EMBL" id="BSOJ01000030">
    <property type="protein sequence ID" value="GLR27420.1"/>
    <property type="molecule type" value="Genomic_DNA"/>
</dbReference>
<name>A0ABQ5YVK3_9BURK</name>
<keyword evidence="1" id="KW-0732">Signal</keyword>